<feature type="domain" description="C2H2-type" evidence="7">
    <location>
        <begin position="391"/>
        <end position="415"/>
    </location>
</feature>
<dbReference type="PANTHER" id="PTHR23235:SF120">
    <property type="entry name" value="KRUPPEL-LIKE FACTOR 15"/>
    <property type="match status" value="1"/>
</dbReference>
<accession>A0A165RCZ8</accession>
<feature type="region of interest" description="Disordered" evidence="6">
    <location>
        <begin position="294"/>
        <end position="360"/>
    </location>
</feature>
<feature type="region of interest" description="Disordered" evidence="6">
    <location>
        <begin position="127"/>
        <end position="156"/>
    </location>
</feature>
<feature type="compositionally biased region" description="Low complexity" evidence="6">
    <location>
        <begin position="327"/>
        <end position="353"/>
    </location>
</feature>
<gene>
    <name evidence="8" type="ORF">NEOLEDRAFT_524175</name>
</gene>
<dbReference type="PROSITE" id="PS00028">
    <property type="entry name" value="ZINC_FINGER_C2H2_1"/>
    <property type="match status" value="2"/>
</dbReference>
<sequence>MNAYSSQLAVNHSRSDEHSISSFALGHKPYMSPRLLCSPATPSVPVSKSTPAFPTDSYMHATYPNSHSMDFFVGMQTDTFDNVRSEELQSFAFPESSQRTLLPETPFGMYDSLSSDSLASRFAMQDWPEGGEGETSPHFPRSSFVGPEDHVSSRSYDAGRKQSDMLLSLYENYFSSQNHDQMMGTFATAHQQSPTAAAQASPRPDHLPPVFLTLQLNSESLEALPDDQSAVARIFNFAEDSDDDDDDDDDYFERSGSWMASSVPDDSSYLDADLSSFGSDQNLDRQWTQSPFTLVGSSMGTTGSDQSLKDGSASPVLSMFDPESPISDSTPGRSFSGSSLSGLTSASPGTQKKTTTKKKSKMHQCGVCQKWFPRPSGLKTHMNSHSGEKPYKCTVPNCNKSFAVRSNAKRHLRTHGIIPTSEPSSRPTSRFTVGFETPMISSSAHEMTKIPPKLKWIPQSLQKCTNVAVLQRESSVEDDYSDEAPSPSPSPVLPVPLPAVVPSLSRWSFDDDYEERNSFNAEIGTYPYHPSQVCLLPSVQLCQVLNGVVL</sequence>
<evidence type="ECO:0000256" key="3">
    <source>
        <dbReference type="ARBA" id="ARBA00022771"/>
    </source>
</evidence>
<dbReference type="InterPro" id="IPR013087">
    <property type="entry name" value="Znf_C2H2_type"/>
</dbReference>
<feature type="region of interest" description="Disordered" evidence="6">
    <location>
        <begin position="188"/>
        <end position="208"/>
    </location>
</feature>
<keyword evidence="4" id="KW-0862">Zinc</keyword>
<dbReference type="EMBL" id="KV425583">
    <property type="protein sequence ID" value="KZT23638.1"/>
    <property type="molecule type" value="Genomic_DNA"/>
</dbReference>
<dbReference type="InterPro" id="IPR036236">
    <property type="entry name" value="Znf_C2H2_sf"/>
</dbReference>
<evidence type="ECO:0000256" key="6">
    <source>
        <dbReference type="SAM" id="MobiDB-lite"/>
    </source>
</evidence>
<dbReference type="OrthoDB" id="6077919at2759"/>
<evidence type="ECO:0000313" key="9">
    <source>
        <dbReference type="Proteomes" id="UP000076761"/>
    </source>
</evidence>
<keyword evidence="2" id="KW-0677">Repeat</keyword>
<dbReference type="Proteomes" id="UP000076761">
    <property type="component" value="Unassembled WGS sequence"/>
</dbReference>
<keyword evidence="9" id="KW-1185">Reference proteome</keyword>
<feature type="region of interest" description="Disordered" evidence="6">
    <location>
        <begin position="238"/>
        <end position="259"/>
    </location>
</feature>
<feature type="compositionally biased region" description="Acidic residues" evidence="6">
    <location>
        <begin position="239"/>
        <end position="251"/>
    </location>
</feature>
<dbReference type="InParanoid" id="A0A165RCZ8"/>
<feature type="domain" description="C2H2-type" evidence="7">
    <location>
        <begin position="363"/>
        <end position="390"/>
    </location>
</feature>
<name>A0A165RCZ8_9AGAM</name>
<feature type="compositionally biased region" description="Polar residues" evidence="6">
    <location>
        <begin position="294"/>
        <end position="306"/>
    </location>
</feature>
<dbReference type="GO" id="GO:0008270">
    <property type="term" value="F:zinc ion binding"/>
    <property type="evidence" value="ECO:0007669"/>
    <property type="project" value="UniProtKB-KW"/>
</dbReference>
<dbReference type="AlphaFoldDB" id="A0A165RCZ8"/>
<proteinExistence type="predicted"/>
<dbReference type="Pfam" id="PF13894">
    <property type="entry name" value="zf-C2H2_4"/>
    <property type="match status" value="1"/>
</dbReference>
<dbReference type="GO" id="GO:0000981">
    <property type="term" value="F:DNA-binding transcription factor activity, RNA polymerase II-specific"/>
    <property type="evidence" value="ECO:0007669"/>
    <property type="project" value="TreeGrafter"/>
</dbReference>
<evidence type="ECO:0000259" key="7">
    <source>
        <dbReference type="PROSITE" id="PS50157"/>
    </source>
</evidence>
<feature type="compositionally biased region" description="Low complexity" evidence="6">
    <location>
        <begin position="188"/>
        <end position="202"/>
    </location>
</feature>
<dbReference type="Pfam" id="PF00096">
    <property type="entry name" value="zf-C2H2"/>
    <property type="match status" value="1"/>
</dbReference>
<dbReference type="PANTHER" id="PTHR23235">
    <property type="entry name" value="KRUEPPEL-LIKE TRANSCRIPTION FACTOR"/>
    <property type="match status" value="1"/>
</dbReference>
<dbReference type="FunFam" id="3.30.160.60:FF:000125">
    <property type="entry name" value="Putative zinc finger protein 143"/>
    <property type="match status" value="1"/>
</dbReference>
<evidence type="ECO:0000313" key="8">
    <source>
        <dbReference type="EMBL" id="KZT23638.1"/>
    </source>
</evidence>
<keyword evidence="3 5" id="KW-0863">Zinc-finger</keyword>
<dbReference type="SUPFAM" id="SSF57667">
    <property type="entry name" value="beta-beta-alpha zinc fingers"/>
    <property type="match status" value="1"/>
</dbReference>
<evidence type="ECO:0000256" key="1">
    <source>
        <dbReference type="ARBA" id="ARBA00022723"/>
    </source>
</evidence>
<keyword evidence="1" id="KW-0479">Metal-binding</keyword>
<protein>
    <recommendedName>
        <fullName evidence="7">C2H2-type domain-containing protein</fullName>
    </recommendedName>
</protein>
<dbReference type="PROSITE" id="PS50157">
    <property type="entry name" value="ZINC_FINGER_C2H2_2"/>
    <property type="match status" value="2"/>
</dbReference>
<evidence type="ECO:0000256" key="2">
    <source>
        <dbReference type="ARBA" id="ARBA00022737"/>
    </source>
</evidence>
<organism evidence="8 9">
    <name type="scientific">Neolentinus lepideus HHB14362 ss-1</name>
    <dbReference type="NCBI Taxonomy" id="1314782"/>
    <lineage>
        <taxon>Eukaryota</taxon>
        <taxon>Fungi</taxon>
        <taxon>Dikarya</taxon>
        <taxon>Basidiomycota</taxon>
        <taxon>Agaricomycotina</taxon>
        <taxon>Agaricomycetes</taxon>
        <taxon>Gloeophyllales</taxon>
        <taxon>Gloeophyllaceae</taxon>
        <taxon>Neolentinus</taxon>
    </lineage>
</organism>
<feature type="compositionally biased region" description="Basic and acidic residues" evidence="6">
    <location>
        <begin position="147"/>
        <end position="156"/>
    </location>
</feature>
<reference evidence="8 9" key="1">
    <citation type="journal article" date="2016" name="Mol. Biol. Evol.">
        <title>Comparative Genomics of Early-Diverging Mushroom-Forming Fungi Provides Insights into the Origins of Lignocellulose Decay Capabilities.</title>
        <authorList>
            <person name="Nagy L.G."/>
            <person name="Riley R."/>
            <person name="Tritt A."/>
            <person name="Adam C."/>
            <person name="Daum C."/>
            <person name="Floudas D."/>
            <person name="Sun H."/>
            <person name="Yadav J.S."/>
            <person name="Pangilinan J."/>
            <person name="Larsson K.H."/>
            <person name="Matsuura K."/>
            <person name="Barry K."/>
            <person name="Labutti K."/>
            <person name="Kuo R."/>
            <person name="Ohm R.A."/>
            <person name="Bhattacharya S.S."/>
            <person name="Shirouzu T."/>
            <person name="Yoshinaga Y."/>
            <person name="Martin F.M."/>
            <person name="Grigoriev I.V."/>
            <person name="Hibbett D.S."/>
        </authorList>
    </citation>
    <scope>NUCLEOTIDE SEQUENCE [LARGE SCALE GENOMIC DNA]</scope>
    <source>
        <strain evidence="8 9">HHB14362 ss-1</strain>
    </source>
</reference>
<evidence type="ECO:0000256" key="5">
    <source>
        <dbReference type="PROSITE-ProRule" id="PRU00042"/>
    </source>
</evidence>
<dbReference type="Gene3D" id="3.30.160.60">
    <property type="entry name" value="Classic Zinc Finger"/>
    <property type="match status" value="2"/>
</dbReference>
<dbReference type="SMART" id="SM00355">
    <property type="entry name" value="ZnF_C2H2"/>
    <property type="match status" value="2"/>
</dbReference>
<dbReference type="STRING" id="1314782.A0A165RCZ8"/>
<dbReference type="GO" id="GO:0000978">
    <property type="term" value="F:RNA polymerase II cis-regulatory region sequence-specific DNA binding"/>
    <property type="evidence" value="ECO:0007669"/>
    <property type="project" value="UniProtKB-ARBA"/>
</dbReference>
<evidence type="ECO:0000256" key="4">
    <source>
        <dbReference type="ARBA" id="ARBA00022833"/>
    </source>
</evidence>